<evidence type="ECO:0000256" key="3">
    <source>
        <dbReference type="ARBA" id="ARBA00022676"/>
    </source>
</evidence>
<comment type="subcellular location">
    <subcellularLocation>
        <location evidence="1">Cell membrane</location>
        <topology evidence="1">Multi-pass membrane protein</topology>
    </subcellularLocation>
</comment>
<proteinExistence type="predicted"/>
<evidence type="ECO:0000256" key="7">
    <source>
        <dbReference type="ARBA" id="ARBA00023136"/>
    </source>
</evidence>
<feature type="transmembrane region" description="Helical" evidence="8">
    <location>
        <begin position="71"/>
        <end position="91"/>
    </location>
</feature>
<evidence type="ECO:0000256" key="2">
    <source>
        <dbReference type="ARBA" id="ARBA00022475"/>
    </source>
</evidence>
<keyword evidence="5 8" id="KW-0812">Transmembrane</keyword>
<feature type="transmembrane region" description="Helical" evidence="8">
    <location>
        <begin position="247"/>
        <end position="263"/>
    </location>
</feature>
<feature type="transmembrane region" description="Helical" evidence="8">
    <location>
        <begin position="9"/>
        <end position="27"/>
    </location>
</feature>
<dbReference type="Proteomes" id="UP000198304">
    <property type="component" value="Unassembled WGS sequence"/>
</dbReference>
<keyword evidence="11" id="KW-1185">Reference proteome</keyword>
<organism evidence="10 11">
    <name type="scientific">Anaerovirgula multivorans</name>
    <dbReference type="NCBI Taxonomy" id="312168"/>
    <lineage>
        <taxon>Bacteria</taxon>
        <taxon>Bacillati</taxon>
        <taxon>Bacillota</taxon>
        <taxon>Clostridia</taxon>
        <taxon>Peptostreptococcales</taxon>
        <taxon>Natronincolaceae</taxon>
        <taxon>Anaerovirgula</taxon>
    </lineage>
</organism>
<keyword evidence="4 10" id="KW-0808">Transferase</keyword>
<feature type="transmembrane region" description="Helical" evidence="8">
    <location>
        <begin position="173"/>
        <end position="190"/>
    </location>
</feature>
<keyword evidence="6 8" id="KW-1133">Transmembrane helix</keyword>
<feature type="transmembrane region" description="Helical" evidence="8">
    <location>
        <begin position="39"/>
        <end position="59"/>
    </location>
</feature>
<dbReference type="Pfam" id="PF13231">
    <property type="entry name" value="PMT_2"/>
    <property type="match status" value="1"/>
</dbReference>
<name>A0A239KLH9_9FIRM</name>
<reference evidence="11" key="1">
    <citation type="submission" date="2017-06" db="EMBL/GenBank/DDBJ databases">
        <authorList>
            <person name="Varghese N."/>
            <person name="Submissions S."/>
        </authorList>
    </citation>
    <scope>NUCLEOTIDE SEQUENCE [LARGE SCALE GENOMIC DNA]</scope>
    <source>
        <strain evidence="11">SCA</strain>
    </source>
</reference>
<sequence length="490" mass="56393">MVQNILRRIVLSFYLIFFILVVIYGNFVRGPYLYETPTIYLLFYSIVLAGVFVGVYFALRKMTFLQNPKLFIPLLSAIAFAPRYVWVRLIHTVPMVDFLRFHNYTIALLQGDYDAYLEIRNVFPHLSGYPLVLSYIYRIFGDSVAVGLWFNVFSSIVTTILIYLLGREAFSEVVGQMAGLIFALYPTQIMYNTLLASEHIFLLLFLLALYLFIRFTNQELEGWQWLKLLLVGLVMGVAHIIRPVSSLLFPPMLAYLLFFHRLDKPLLAFLKEKGITMVLVILSFTITLGTLNFIYIDTVKVPLGKTAGGFNLYVGTDPERDGMWNPTAWEIIEEYDHDFDKVHSEAQRRAIQRIKDDPTAFIGLAERKFAIQWGTDEYGYYWSMLEVNPETDFSLWIKENKETVRVWSQSYYMAIILLALLGVWCSLKEKRGSAVGLFAMIVLIFGAAHVLIEVQSRYHHPVVPFFILTAVAAIGHMMGDFENIRNGALK</sequence>
<dbReference type="InterPro" id="IPR050297">
    <property type="entry name" value="LipidA_mod_glycosyltrf_83"/>
</dbReference>
<evidence type="ECO:0000256" key="5">
    <source>
        <dbReference type="ARBA" id="ARBA00022692"/>
    </source>
</evidence>
<dbReference type="AlphaFoldDB" id="A0A239KLH9"/>
<feature type="transmembrane region" description="Helical" evidence="8">
    <location>
        <begin position="148"/>
        <end position="166"/>
    </location>
</feature>
<dbReference type="RefSeq" id="WP_176431587.1">
    <property type="nucleotide sequence ID" value="NZ_FZOJ01000049.1"/>
</dbReference>
<evidence type="ECO:0000256" key="6">
    <source>
        <dbReference type="ARBA" id="ARBA00022989"/>
    </source>
</evidence>
<keyword evidence="3 10" id="KW-0328">Glycosyltransferase</keyword>
<evidence type="ECO:0000313" key="10">
    <source>
        <dbReference type="EMBL" id="SNT18463.1"/>
    </source>
</evidence>
<evidence type="ECO:0000256" key="1">
    <source>
        <dbReference type="ARBA" id="ARBA00004651"/>
    </source>
</evidence>
<evidence type="ECO:0000313" key="11">
    <source>
        <dbReference type="Proteomes" id="UP000198304"/>
    </source>
</evidence>
<dbReference type="PANTHER" id="PTHR33908:SF11">
    <property type="entry name" value="MEMBRANE PROTEIN"/>
    <property type="match status" value="1"/>
</dbReference>
<keyword evidence="7 8" id="KW-0472">Membrane</keyword>
<dbReference type="GO" id="GO:0016763">
    <property type="term" value="F:pentosyltransferase activity"/>
    <property type="evidence" value="ECO:0007669"/>
    <property type="project" value="TreeGrafter"/>
</dbReference>
<gene>
    <name evidence="10" type="ORF">SAMN05446037_10496</name>
</gene>
<feature type="transmembrane region" description="Helical" evidence="8">
    <location>
        <begin position="275"/>
        <end position="296"/>
    </location>
</feature>
<evidence type="ECO:0000256" key="8">
    <source>
        <dbReference type="SAM" id="Phobius"/>
    </source>
</evidence>
<protein>
    <submittedName>
        <fullName evidence="10">Dolichyl-phosphate-mannose-protein mannosyltransferase</fullName>
    </submittedName>
</protein>
<dbReference type="GO" id="GO:0005886">
    <property type="term" value="C:plasma membrane"/>
    <property type="evidence" value="ECO:0007669"/>
    <property type="project" value="UniProtKB-SubCell"/>
</dbReference>
<dbReference type="GO" id="GO:0009103">
    <property type="term" value="P:lipopolysaccharide biosynthetic process"/>
    <property type="evidence" value="ECO:0007669"/>
    <property type="project" value="UniProtKB-ARBA"/>
</dbReference>
<feature type="transmembrane region" description="Helical" evidence="8">
    <location>
        <begin position="410"/>
        <end position="427"/>
    </location>
</feature>
<keyword evidence="2" id="KW-1003">Cell membrane</keyword>
<evidence type="ECO:0000259" key="9">
    <source>
        <dbReference type="Pfam" id="PF13231"/>
    </source>
</evidence>
<dbReference type="PANTHER" id="PTHR33908">
    <property type="entry name" value="MANNOSYLTRANSFERASE YKCB-RELATED"/>
    <property type="match status" value="1"/>
</dbReference>
<dbReference type="EMBL" id="FZOJ01000049">
    <property type="protein sequence ID" value="SNT18463.1"/>
    <property type="molecule type" value="Genomic_DNA"/>
</dbReference>
<feature type="transmembrane region" description="Helical" evidence="8">
    <location>
        <begin position="434"/>
        <end position="452"/>
    </location>
</feature>
<feature type="transmembrane region" description="Helical" evidence="8">
    <location>
        <begin position="196"/>
        <end position="213"/>
    </location>
</feature>
<feature type="domain" description="Glycosyltransferase RgtA/B/C/D-like" evidence="9">
    <location>
        <begin position="130"/>
        <end position="283"/>
    </location>
</feature>
<accession>A0A239KLH9</accession>
<feature type="transmembrane region" description="Helical" evidence="8">
    <location>
        <begin position="458"/>
        <end position="475"/>
    </location>
</feature>
<evidence type="ECO:0000256" key="4">
    <source>
        <dbReference type="ARBA" id="ARBA00022679"/>
    </source>
</evidence>
<dbReference type="InterPro" id="IPR038731">
    <property type="entry name" value="RgtA/B/C-like"/>
</dbReference>